<keyword evidence="17" id="KW-1185">Reference proteome</keyword>
<evidence type="ECO:0000256" key="14">
    <source>
        <dbReference type="SAM" id="MobiDB-lite"/>
    </source>
</evidence>
<keyword evidence="5" id="KW-0645">Protease</keyword>
<evidence type="ECO:0000313" key="16">
    <source>
        <dbReference type="EMBL" id="PNF19624.1"/>
    </source>
</evidence>
<comment type="similarity">
    <text evidence="3">Belongs to the peptidase C19 family.</text>
</comment>
<dbReference type="PANTHER" id="PTHR24006:SF758">
    <property type="entry name" value="UBIQUITIN CARBOXYL-TERMINAL HYDROLASE 36"/>
    <property type="match status" value="1"/>
</dbReference>
<evidence type="ECO:0000256" key="1">
    <source>
        <dbReference type="ARBA" id="ARBA00000707"/>
    </source>
</evidence>
<dbReference type="GO" id="GO:0005829">
    <property type="term" value="C:cytosol"/>
    <property type="evidence" value="ECO:0007669"/>
    <property type="project" value="TreeGrafter"/>
</dbReference>
<feature type="compositionally biased region" description="Basic residues" evidence="14">
    <location>
        <begin position="437"/>
        <end position="447"/>
    </location>
</feature>
<evidence type="ECO:0000256" key="2">
    <source>
        <dbReference type="ARBA" id="ARBA00004604"/>
    </source>
</evidence>
<dbReference type="GO" id="GO:0004843">
    <property type="term" value="F:cysteine-type deubiquitinase activity"/>
    <property type="evidence" value="ECO:0007669"/>
    <property type="project" value="UniProtKB-EC"/>
</dbReference>
<reference evidence="16 17" key="1">
    <citation type="submission" date="2017-12" db="EMBL/GenBank/DDBJ databases">
        <title>Hemimetabolous genomes reveal molecular basis of termite eusociality.</title>
        <authorList>
            <person name="Harrison M.C."/>
            <person name="Jongepier E."/>
            <person name="Robertson H.M."/>
            <person name="Arning N."/>
            <person name="Bitard-Feildel T."/>
            <person name="Chao H."/>
            <person name="Childers C.P."/>
            <person name="Dinh H."/>
            <person name="Doddapaneni H."/>
            <person name="Dugan S."/>
            <person name="Gowin J."/>
            <person name="Greiner C."/>
            <person name="Han Y."/>
            <person name="Hu H."/>
            <person name="Hughes D.S.T."/>
            <person name="Huylmans A.-K."/>
            <person name="Kemena C."/>
            <person name="Kremer L.P.M."/>
            <person name="Lee S.L."/>
            <person name="Lopez-Ezquerra A."/>
            <person name="Mallet L."/>
            <person name="Monroy-Kuhn J.M."/>
            <person name="Moser A."/>
            <person name="Murali S.C."/>
            <person name="Muzny D.M."/>
            <person name="Otani S."/>
            <person name="Piulachs M.-D."/>
            <person name="Poelchau M."/>
            <person name="Qu J."/>
            <person name="Schaub F."/>
            <person name="Wada-Katsumata A."/>
            <person name="Worley K.C."/>
            <person name="Xie Q."/>
            <person name="Ylla G."/>
            <person name="Poulsen M."/>
            <person name="Gibbs R.A."/>
            <person name="Schal C."/>
            <person name="Richards S."/>
            <person name="Belles X."/>
            <person name="Korb J."/>
            <person name="Bornberg-Bauer E."/>
        </authorList>
    </citation>
    <scope>NUCLEOTIDE SEQUENCE [LARGE SCALE GENOMIC DNA]</scope>
    <source>
        <tissue evidence="16">Whole body</tissue>
    </source>
</reference>
<evidence type="ECO:0000256" key="7">
    <source>
        <dbReference type="ARBA" id="ARBA00022801"/>
    </source>
</evidence>
<feature type="region of interest" description="Disordered" evidence="14">
    <location>
        <begin position="435"/>
        <end position="455"/>
    </location>
</feature>
<proteinExistence type="inferred from homology"/>
<evidence type="ECO:0000256" key="3">
    <source>
        <dbReference type="ARBA" id="ARBA00009085"/>
    </source>
</evidence>
<feature type="region of interest" description="Disordered" evidence="14">
    <location>
        <begin position="307"/>
        <end position="330"/>
    </location>
</feature>
<dbReference type="GO" id="GO:0005730">
    <property type="term" value="C:nucleolus"/>
    <property type="evidence" value="ECO:0007669"/>
    <property type="project" value="UniProtKB-SubCell"/>
</dbReference>
<organism evidence="16 17">
    <name type="scientific">Cryptotermes secundus</name>
    <dbReference type="NCBI Taxonomy" id="105785"/>
    <lineage>
        <taxon>Eukaryota</taxon>
        <taxon>Metazoa</taxon>
        <taxon>Ecdysozoa</taxon>
        <taxon>Arthropoda</taxon>
        <taxon>Hexapoda</taxon>
        <taxon>Insecta</taxon>
        <taxon>Pterygota</taxon>
        <taxon>Neoptera</taxon>
        <taxon>Polyneoptera</taxon>
        <taxon>Dictyoptera</taxon>
        <taxon>Blattodea</taxon>
        <taxon>Blattoidea</taxon>
        <taxon>Termitoidae</taxon>
        <taxon>Kalotermitidae</taxon>
        <taxon>Cryptotermitinae</taxon>
        <taxon>Cryptotermes</taxon>
    </lineage>
</organism>
<evidence type="ECO:0000313" key="17">
    <source>
        <dbReference type="Proteomes" id="UP000235965"/>
    </source>
</evidence>
<dbReference type="GO" id="GO:0006508">
    <property type="term" value="P:proteolysis"/>
    <property type="evidence" value="ECO:0007669"/>
    <property type="project" value="UniProtKB-KW"/>
</dbReference>
<evidence type="ECO:0000256" key="13">
    <source>
        <dbReference type="ARBA" id="ARBA00043009"/>
    </source>
</evidence>
<evidence type="ECO:0000256" key="4">
    <source>
        <dbReference type="ARBA" id="ARBA00012759"/>
    </source>
</evidence>
<feature type="domain" description="Peptidase C19 ubiquitin carboxyl-terminal hydrolase" evidence="15">
    <location>
        <begin position="35"/>
        <end position="143"/>
    </location>
</feature>
<dbReference type="PANTHER" id="PTHR24006">
    <property type="entry name" value="UBIQUITIN CARBOXYL-TERMINAL HYDROLASE"/>
    <property type="match status" value="1"/>
</dbReference>
<dbReference type="Proteomes" id="UP000235965">
    <property type="component" value="Unassembled WGS sequence"/>
</dbReference>
<dbReference type="GO" id="GO:0016579">
    <property type="term" value="P:protein deubiquitination"/>
    <property type="evidence" value="ECO:0007669"/>
    <property type="project" value="InterPro"/>
</dbReference>
<evidence type="ECO:0000256" key="12">
    <source>
        <dbReference type="ARBA" id="ARBA00042420"/>
    </source>
</evidence>
<dbReference type="AlphaFoldDB" id="A0A2J7PTH6"/>
<dbReference type="OrthoDB" id="420187at2759"/>
<evidence type="ECO:0000256" key="11">
    <source>
        <dbReference type="ARBA" id="ARBA00042154"/>
    </source>
</evidence>
<sequence length="528" mass="58312">MAPEPESMLPTPKITFFPAHGIQLGWRKNDCVGGGMINVDNSCYLNSTLQALFHVPAFVNWLCSDNSHLSNCTVVNGSVKDVYIICAMNKTFKASRKKSGTIIKPLLIYSRLQFISKDLVPGQQEDAHEFMCYLLKSAITRLEFVGTELCDALNTVKSIENELNRTRGEISDRIKTEIETVLHWNAGYSTLCKIADILSGHKNPGPSHFYEFDDSLVQAILLSVVLGTDAYIMMYECEPEGPSMPQKSVLSAAATTATCAVNGQKTSSYPQAPVSHKNGSVVKHRQGCGSNSALYTCASSPPSAKGELTSSDSVAAPHCSRDKPSLGEVSPPFQHSSLKCKRPFAHKSCCPDSDVTVNDMKLLEDYSKLLKSHTGNETDVESGGDNMTRRGEHVKKIKDNNEGIQTILSQPESKHIRVSDVETLNSVQDSWIEEKKRNKKHKKKRTQKSTADVSEGSKAAEGICEWVEETSKTLGTNIAYQAQINVHCWTGTHKPGEQCDMNEGLENDASHKKFNRRKHKVKHHHLCS</sequence>
<dbReference type="InterPro" id="IPR038765">
    <property type="entry name" value="Papain-like_cys_pep_sf"/>
</dbReference>
<evidence type="ECO:0000256" key="8">
    <source>
        <dbReference type="ARBA" id="ARBA00022807"/>
    </source>
</evidence>
<evidence type="ECO:0000256" key="6">
    <source>
        <dbReference type="ARBA" id="ARBA00022786"/>
    </source>
</evidence>
<dbReference type="STRING" id="105785.A0A2J7PTH6"/>
<dbReference type="InterPro" id="IPR050164">
    <property type="entry name" value="Peptidase_C19"/>
</dbReference>
<dbReference type="SUPFAM" id="SSF54001">
    <property type="entry name" value="Cysteine proteinases"/>
    <property type="match status" value="1"/>
</dbReference>
<evidence type="ECO:0000256" key="9">
    <source>
        <dbReference type="ARBA" id="ARBA00039432"/>
    </source>
</evidence>
<comment type="caution">
    <text evidence="16">The sequence shown here is derived from an EMBL/GenBank/DDBJ whole genome shotgun (WGS) entry which is preliminary data.</text>
</comment>
<dbReference type="InParanoid" id="A0A2J7PTH6"/>
<comment type="catalytic activity">
    <reaction evidence="1">
        <text>Thiol-dependent hydrolysis of ester, thioester, amide, peptide and isopeptide bonds formed by the C-terminal Gly of ubiquitin (a 76-residue protein attached to proteins as an intracellular targeting signal).</text>
        <dbReference type="EC" id="3.4.19.12"/>
    </reaction>
</comment>
<accession>A0A2J7PTH6</accession>
<dbReference type="EMBL" id="NEVH01021572">
    <property type="protein sequence ID" value="PNF19624.1"/>
    <property type="molecule type" value="Genomic_DNA"/>
</dbReference>
<dbReference type="EC" id="3.4.19.12" evidence="4"/>
<gene>
    <name evidence="16" type="ORF">B7P43_G01090</name>
</gene>
<dbReference type="GO" id="GO:0042981">
    <property type="term" value="P:regulation of apoptotic process"/>
    <property type="evidence" value="ECO:0007669"/>
    <property type="project" value="TreeGrafter"/>
</dbReference>
<protein>
    <recommendedName>
        <fullName evidence="9">Ubiquitin carboxyl-terminal hydrolase 36</fullName>
        <ecNumber evidence="4">3.4.19.12</ecNumber>
    </recommendedName>
    <alternativeName>
        <fullName evidence="12">Deubiquitinating enzyme 36</fullName>
    </alternativeName>
    <alternativeName>
        <fullName evidence="11">Protein scrawny</fullName>
    </alternativeName>
    <alternativeName>
        <fullName evidence="10">Ubiquitin thioesterase 36</fullName>
    </alternativeName>
    <alternativeName>
        <fullName evidence="13">Ubiquitin-specific-processing protease 36</fullName>
    </alternativeName>
</protein>
<keyword evidence="6" id="KW-0833">Ubl conjugation pathway</keyword>
<name>A0A2J7PTH6_9NEOP</name>
<evidence type="ECO:0000256" key="5">
    <source>
        <dbReference type="ARBA" id="ARBA00022670"/>
    </source>
</evidence>
<keyword evidence="8" id="KW-0788">Thiol protease</keyword>
<dbReference type="Pfam" id="PF00443">
    <property type="entry name" value="UCH"/>
    <property type="match status" value="1"/>
</dbReference>
<keyword evidence="7" id="KW-0378">Hydrolase</keyword>
<dbReference type="InterPro" id="IPR001394">
    <property type="entry name" value="Peptidase_C19_UCH"/>
</dbReference>
<comment type="subcellular location">
    <subcellularLocation>
        <location evidence="2">Nucleus</location>
        <location evidence="2">Nucleolus</location>
    </subcellularLocation>
</comment>
<evidence type="ECO:0000256" key="10">
    <source>
        <dbReference type="ARBA" id="ARBA00041300"/>
    </source>
</evidence>
<evidence type="ECO:0000259" key="15">
    <source>
        <dbReference type="Pfam" id="PF00443"/>
    </source>
</evidence>
<dbReference type="Gene3D" id="3.90.70.10">
    <property type="entry name" value="Cysteine proteinases"/>
    <property type="match status" value="1"/>
</dbReference>